<dbReference type="PANTHER" id="PTHR48079">
    <property type="entry name" value="PROTEIN YEEZ"/>
    <property type="match status" value="1"/>
</dbReference>
<dbReference type="GO" id="GO:0004029">
    <property type="term" value="F:aldehyde dehydrogenase (NAD+) activity"/>
    <property type="evidence" value="ECO:0007669"/>
    <property type="project" value="TreeGrafter"/>
</dbReference>
<dbReference type="OrthoDB" id="9809586at2"/>
<dbReference type="InterPro" id="IPR019546">
    <property type="entry name" value="TAT_signal_bac_arc"/>
</dbReference>
<dbReference type="PANTHER" id="PTHR48079:SF6">
    <property type="entry name" value="NAD(P)-BINDING DOMAIN-CONTAINING PROTEIN-RELATED"/>
    <property type="match status" value="1"/>
</dbReference>
<organism evidence="2 3">
    <name type="scientific">Aquisphaera giovannonii</name>
    <dbReference type="NCBI Taxonomy" id="406548"/>
    <lineage>
        <taxon>Bacteria</taxon>
        <taxon>Pseudomonadati</taxon>
        <taxon>Planctomycetota</taxon>
        <taxon>Planctomycetia</taxon>
        <taxon>Isosphaerales</taxon>
        <taxon>Isosphaeraceae</taxon>
        <taxon>Aquisphaera</taxon>
    </lineage>
</organism>
<dbReference type="Proteomes" id="UP000324233">
    <property type="component" value="Chromosome"/>
</dbReference>
<dbReference type="SUPFAM" id="SSF51735">
    <property type="entry name" value="NAD(P)-binding Rossmann-fold domains"/>
    <property type="match status" value="1"/>
</dbReference>
<name>A0A5B9W5R2_9BACT</name>
<dbReference type="AlphaFoldDB" id="A0A5B9W5R2"/>
<dbReference type="GO" id="GO:0005737">
    <property type="term" value="C:cytoplasm"/>
    <property type="evidence" value="ECO:0007669"/>
    <property type="project" value="TreeGrafter"/>
</dbReference>
<evidence type="ECO:0000313" key="2">
    <source>
        <dbReference type="EMBL" id="QEH35948.1"/>
    </source>
</evidence>
<dbReference type="Pfam" id="PF01370">
    <property type="entry name" value="Epimerase"/>
    <property type="match status" value="1"/>
</dbReference>
<evidence type="ECO:0000313" key="3">
    <source>
        <dbReference type="Proteomes" id="UP000324233"/>
    </source>
</evidence>
<dbReference type="PROSITE" id="PS51318">
    <property type="entry name" value="TAT"/>
    <property type="match status" value="1"/>
</dbReference>
<dbReference type="EMBL" id="CP042997">
    <property type="protein sequence ID" value="QEH35948.1"/>
    <property type="molecule type" value="Genomic_DNA"/>
</dbReference>
<protein>
    <submittedName>
        <fullName evidence="2">NAD dependent epimerase/dehydratase family protein</fullName>
    </submittedName>
</protein>
<evidence type="ECO:0000259" key="1">
    <source>
        <dbReference type="Pfam" id="PF01370"/>
    </source>
</evidence>
<dbReference type="NCBIfam" id="TIGR01409">
    <property type="entry name" value="TAT_signal_seq"/>
    <property type="match status" value="1"/>
</dbReference>
<dbReference type="InterPro" id="IPR001509">
    <property type="entry name" value="Epimerase_deHydtase"/>
</dbReference>
<dbReference type="InterPro" id="IPR036291">
    <property type="entry name" value="NAD(P)-bd_dom_sf"/>
</dbReference>
<dbReference type="KEGG" id="agv:OJF2_45050"/>
<dbReference type="Gene3D" id="3.40.50.720">
    <property type="entry name" value="NAD(P)-binding Rossmann-like Domain"/>
    <property type="match status" value="1"/>
</dbReference>
<reference evidence="2 3" key="1">
    <citation type="submission" date="2019-08" db="EMBL/GenBank/DDBJ databases">
        <title>Deep-cultivation of Planctomycetes and their phenomic and genomic characterization uncovers novel biology.</title>
        <authorList>
            <person name="Wiegand S."/>
            <person name="Jogler M."/>
            <person name="Boedeker C."/>
            <person name="Pinto D."/>
            <person name="Vollmers J."/>
            <person name="Rivas-Marin E."/>
            <person name="Kohn T."/>
            <person name="Peeters S.H."/>
            <person name="Heuer A."/>
            <person name="Rast P."/>
            <person name="Oberbeckmann S."/>
            <person name="Bunk B."/>
            <person name="Jeske O."/>
            <person name="Meyerdierks A."/>
            <person name="Storesund J.E."/>
            <person name="Kallscheuer N."/>
            <person name="Luecker S."/>
            <person name="Lage O.M."/>
            <person name="Pohl T."/>
            <person name="Merkel B.J."/>
            <person name="Hornburger P."/>
            <person name="Mueller R.-W."/>
            <person name="Bruemmer F."/>
            <person name="Labrenz M."/>
            <person name="Spormann A.M."/>
            <person name="Op den Camp H."/>
            <person name="Overmann J."/>
            <person name="Amann R."/>
            <person name="Jetten M.S.M."/>
            <person name="Mascher T."/>
            <person name="Medema M.H."/>
            <person name="Devos D.P."/>
            <person name="Kaster A.-K."/>
            <person name="Ovreas L."/>
            <person name="Rohde M."/>
            <person name="Galperin M.Y."/>
            <person name="Jogler C."/>
        </authorList>
    </citation>
    <scope>NUCLEOTIDE SEQUENCE [LARGE SCALE GENOMIC DNA]</scope>
    <source>
        <strain evidence="2 3">OJF2</strain>
    </source>
</reference>
<proteinExistence type="predicted"/>
<accession>A0A5B9W5R2</accession>
<dbReference type="RefSeq" id="WP_148595685.1">
    <property type="nucleotide sequence ID" value="NZ_CP042997.1"/>
</dbReference>
<sequence length="371" mass="39530">MSSRREFLGMSAAMVAAGAFGRPAMAGAARAAEPRSILMLGGTGFLGPQAVEAAVRRGHKVTLFNRGKTRPGLFPDLEKLHGDREKGDLKSLKGRKFDAVVDTSANVPRWVKQAAEVLGPDLGKYIYISSVSVYSDMSKPGADEAAPVATIADPTVEKIDGQTYGALKALSEKAAEAAYPGKAAVVRPGLIVGPEDPSDRFTYWPVRVARGGEVLAPGSPEDPIQLIDVRDLGEFLVRLIEDRTTGVFNALGPKDTLTMGRTLAACKEASASDATFTWADAAFLETQGVQPWSDMPAWVPDGGETAGFSRVSNARAIKAGLTFRPIADTAKATLDWFKTLPPERRAKLRAGISPDREAKVLAAWKARAARP</sequence>
<dbReference type="InterPro" id="IPR051783">
    <property type="entry name" value="NAD(P)-dependent_oxidoreduct"/>
</dbReference>
<keyword evidence="3" id="KW-1185">Reference proteome</keyword>
<gene>
    <name evidence="2" type="ORF">OJF2_45050</name>
</gene>
<dbReference type="InterPro" id="IPR006311">
    <property type="entry name" value="TAT_signal"/>
</dbReference>
<feature type="domain" description="NAD-dependent epimerase/dehydratase" evidence="1">
    <location>
        <begin position="37"/>
        <end position="247"/>
    </location>
</feature>